<gene>
    <name evidence="1" type="ORF">MLD38_001363</name>
</gene>
<evidence type="ECO:0000313" key="1">
    <source>
        <dbReference type="EMBL" id="KAI4389101.1"/>
    </source>
</evidence>
<organism evidence="1 2">
    <name type="scientific">Melastoma candidum</name>
    <dbReference type="NCBI Taxonomy" id="119954"/>
    <lineage>
        <taxon>Eukaryota</taxon>
        <taxon>Viridiplantae</taxon>
        <taxon>Streptophyta</taxon>
        <taxon>Embryophyta</taxon>
        <taxon>Tracheophyta</taxon>
        <taxon>Spermatophyta</taxon>
        <taxon>Magnoliopsida</taxon>
        <taxon>eudicotyledons</taxon>
        <taxon>Gunneridae</taxon>
        <taxon>Pentapetalae</taxon>
        <taxon>rosids</taxon>
        <taxon>malvids</taxon>
        <taxon>Myrtales</taxon>
        <taxon>Melastomataceae</taxon>
        <taxon>Melastomatoideae</taxon>
        <taxon>Melastomateae</taxon>
        <taxon>Melastoma</taxon>
    </lineage>
</organism>
<accession>A0ACB9SCD3</accession>
<name>A0ACB9SCD3_9MYRT</name>
<sequence length="80" mass="8771">MKLSVLVLEAKDLPLPDTAPASGPYVKVRVGNSKSRTRLLWNNSNPKWNEEFVFPTDDPTIAGEGSDPVVHQGGMRKGPR</sequence>
<comment type="caution">
    <text evidence="1">The sequence shown here is derived from an EMBL/GenBank/DDBJ whole genome shotgun (WGS) entry which is preliminary data.</text>
</comment>
<proteinExistence type="predicted"/>
<dbReference type="Proteomes" id="UP001057402">
    <property type="component" value="Chromosome 1"/>
</dbReference>
<evidence type="ECO:0000313" key="2">
    <source>
        <dbReference type="Proteomes" id="UP001057402"/>
    </source>
</evidence>
<protein>
    <submittedName>
        <fullName evidence="1">Uncharacterized protein</fullName>
    </submittedName>
</protein>
<reference evidence="2" key="1">
    <citation type="journal article" date="2023" name="Front. Plant Sci.">
        <title>Chromosomal-level genome assembly of Melastoma candidum provides insights into trichome evolution.</title>
        <authorList>
            <person name="Zhong Y."/>
            <person name="Wu W."/>
            <person name="Sun C."/>
            <person name="Zou P."/>
            <person name="Liu Y."/>
            <person name="Dai S."/>
            <person name="Zhou R."/>
        </authorList>
    </citation>
    <scope>NUCLEOTIDE SEQUENCE [LARGE SCALE GENOMIC DNA]</scope>
</reference>
<keyword evidence="2" id="KW-1185">Reference proteome</keyword>
<dbReference type="EMBL" id="CM042880">
    <property type="protein sequence ID" value="KAI4389101.1"/>
    <property type="molecule type" value="Genomic_DNA"/>
</dbReference>